<dbReference type="CDD" id="cd00093">
    <property type="entry name" value="HTH_XRE"/>
    <property type="match status" value="1"/>
</dbReference>
<evidence type="ECO:0000313" key="4">
    <source>
        <dbReference type="EMBL" id="VEU81351.1"/>
    </source>
</evidence>
<evidence type="ECO:0000313" key="5">
    <source>
        <dbReference type="EMBL" id="VEU81368.1"/>
    </source>
</evidence>
<dbReference type="PANTHER" id="PTHR46558:SF4">
    <property type="entry name" value="DNA-BIDING PHAGE PROTEIN"/>
    <property type="match status" value="1"/>
</dbReference>
<dbReference type="GO" id="GO:0003677">
    <property type="term" value="F:DNA binding"/>
    <property type="evidence" value="ECO:0007669"/>
    <property type="project" value="UniProtKB-KW"/>
</dbReference>
<dbReference type="SUPFAM" id="SSF47413">
    <property type="entry name" value="lambda repressor-like DNA-binding domains"/>
    <property type="match status" value="1"/>
</dbReference>
<dbReference type="RefSeq" id="WP_026390984.1">
    <property type="nucleotide sequence ID" value="NZ_LR215048.1"/>
</dbReference>
<dbReference type="EMBL" id="LR215048">
    <property type="protein sequence ID" value="VEU81351.1"/>
    <property type="molecule type" value="Genomic_DNA"/>
</dbReference>
<protein>
    <submittedName>
        <fullName evidence="4">HTH-type transcriptional regulator immR</fullName>
    </submittedName>
</protein>
<evidence type="ECO:0000313" key="6">
    <source>
        <dbReference type="Proteomes" id="UP000289841"/>
    </source>
</evidence>
<feature type="domain" description="HTH cro/C1-type" evidence="2">
    <location>
        <begin position="7"/>
        <end position="61"/>
    </location>
</feature>
<dbReference type="AlphaFoldDB" id="A0A449BGC2"/>
<dbReference type="Pfam" id="PF01381">
    <property type="entry name" value="HTH_3"/>
    <property type="match status" value="1"/>
</dbReference>
<gene>
    <name evidence="4" type="primary">immR_6</name>
    <name evidence="3" type="synonym">immR_1</name>
    <name evidence="5" type="synonym">immR_7</name>
    <name evidence="3" type="ORF">NCTC10138_00022</name>
    <name evidence="4" type="ORF">NCTC10138_01749</name>
    <name evidence="5" type="ORF">NCTC10138_01767</name>
</gene>
<dbReference type="InterPro" id="IPR001387">
    <property type="entry name" value="Cro/C1-type_HTH"/>
</dbReference>
<dbReference type="PROSITE" id="PS50943">
    <property type="entry name" value="HTH_CROC1"/>
    <property type="match status" value="1"/>
</dbReference>
<organism evidence="4 6">
    <name type="scientific">Haploplasma axanthum</name>
    <name type="common">Acholeplasma axanthum</name>
    <dbReference type="NCBI Taxonomy" id="29552"/>
    <lineage>
        <taxon>Bacteria</taxon>
        <taxon>Bacillati</taxon>
        <taxon>Mycoplasmatota</taxon>
        <taxon>Mollicutes</taxon>
        <taxon>Acholeplasmatales</taxon>
        <taxon>Acholeplasmataceae</taxon>
        <taxon>Haploplasma</taxon>
    </lineage>
</organism>
<dbReference type="Proteomes" id="UP000289841">
    <property type="component" value="Chromosome"/>
</dbReference>
<evidence type="ECO:0000313" key="3">
    <source>
        <dbReference type="EMBL" id="VEU79564.1"/>
    </source>
</evidence>
<sequence>MAIKLNLKEFRQKKGLTQQELANRLKIDRTIISDYERSKINPSLERAIEMAVLLDVTVDELIQFEKIHKEYSEQLKNITKKKADF</sequence>
<dbReference type="InterPro" id="IPR010982">
    <property type="entry name" value="Lambda_DNA-bd_dom_sf"/>
</dbReference>
<dbReference type="EMBL" id="LR215048">
    <property type="protein sequence ID" value="VEU79564.1"/>
    <property type="molecule type" value="Genomic_DNA"/>
</dbReference>
<dbReference type="KEGG" id="aaxa:NCTC10138_01749"/>
<dbReference type="STRING" id="1278311.GCA_000428705_01574"/>
<proteinExistence type="predicted"/>
<name>A0A449BGC2_HAPAX</name>
<dbReference type="PANTHER" id="PTHR46558">
    <property type="entry name" value="TRACRIPTIONAL REGULATORY PROTEIN-RELATED-RELATED"/>
    <property type="match status" value="1"/>
</dbReference>
<keyword evidence="1" id="KW-0238">DNA-binding</keyword>
<reference evidence="4 6" key="1">
    <citation type="submission" date="2019-01" db="EMBL/GenBank/DDBJ databases">
        <authorList>
            <consortium name="Pathogen Informatics"/>
        </authorList>
    </citation>
    <scope>NUCLEOTIDE SEQUENCE [LARGE SCALE GENOMIC DNA]</scope>
    <source>
        <strain evidence="4 6">NCTC10138</strain>
    </source>
</reference>
<accession>A0A449BGC2</accession>
<evidence type="ECO:0000259" key="2">
    <source>
        <dbReference type="PROSITE" id="PS50943"/>
    </source>
</evidence>
<dbReference type="Gene3D" id="1.10.260.40">
    <property type="entry name" value="lambda repressor-like DNA-binding domains"/>
    <property type="match status" value="1"/>
</dbReference>
<evidence type="ECO:0000256" key="1">
    <source>
        <dbReference type="ARBA" id="ARBA00023125"/>
    </source>
</evidence>
<dbReference type="KEGG" id="aaxa:NCTC10138_00022"/>
<dbReference type="SMART" id="SM00530">
    <property type="entry name" value="HTH_XRE"/>
    <property type="match status" value="1"/>
</dbReference>
<dbReference type="KEGG" id="aaxa:NCTC10138_01767"/>
<keyword evidence="6" id="KW-1185">Reference proteome</keyword>
<dbReference type="EMBL" id="LR215048">
    <property type="protein sequence ID" value="VEU81368.1"/>
    <property type="molecule type" value="Genomic_DNA"/>
</dbReference>